<sequence length="231" mass="24169">MGAVEMGINPQLVDSLVPLVVMEEAEEEKTTTSPTVPAAPPLQQDRSSAAPAAVALYAGSVLKENKENVRGAGAGRGRKMAATLSSPPSGEEAAEEEGEKEDAPPRPAQTTTNANIILTGNALVAHGRKVTPFDPGIGGLSINASFAIPPGTFNVTTPSAVSSSSRLGVSVSGDEHGDALPADWGLSIEMPAKTISKGKNRLRIKIVHEISEFDERVEYFSTLELDIAERD</sequence>
<feature type="region of interest" description="Disordered" evidence="1">
    <location>
        <begin position="68"/>
        <end position="111"/>
    </location>
</feature>
<reference evidence="2 3" key="1">
    <citation type="submission" date="2019-01" db="EMBL/GenBank/DDBJ databases">
        <title>Draft genome sequence of Psathyrella aberdarensis IHI B618.</title>
        <authorList>
            <person name="Buettner E."/>
            <person name="Kellner H."/>
        </authorList>
    </citation>
    <scope>NUCLEOTIDE SEQUENCE [LARGE SCALE GENOMIC DNA]</scope>
    <source>
        <strain evidence="2 3">IHI B618</strain>
    </source>
</reference>
<name>A0A4Q2DJG0_9AGAR</name>
<dbReference type="OrthoDB" id="5571888at2759"/>
<accession>A0A4Q2DJG0</accession>
<comment type="caution">
    <text evidence="2">The sequence shown here is derived from an EMBL/GenBank/DDBJ whole genome shotgun (WGS) entry which is preliminary data.</text>
</comment>
<evidence type="ECO:0000313" key="2">
    <source>
        <dbReference type="EMBL" id="RXW18964.1"/>
    </source>
</evidence>
<organism evidence="2 3">
    <name type="scientific">Candolleomyces aberdarensis</name>
    <dbReference type="NCBI Taxonomy" id="2316362"/>
    <lineage>
        <taxon>Eukaryota</taxon>
        <taxon>Fungi</taxon>
        <taxon>Dikarya</taxon>
        <taxon>Basidiomycota</taxon>
        <taxon>Agaricomycotina</taxon>
        <taxon>Agaricomycetes</taxon>
        <taxon>Agaricomycetidae</taxon>
        <taxon>Agaricales</taxon>
        <taxon>Agaricineae</taxon>
        <taxon>Psathyrellaceae</taxon>
        <taxon>Candolleomyces</taxon>
    </lineage>
</organism>
<feature type="region of interest" description="Disordered" evidence="1">
    <location>
        <begin position="25"/>
        <end position="47"/>
    </location>
</feature>
<evidence type="ECO:0000256" key="1">
    <source>
        <dbReference type="SAM" id="MobiDB-lite"/>
    </source>
</evidence>
<dbReference type="EMBL" id="SDEE01000230">
    <property type="protein sequence ID" value="RXW18964.1"/>
    <property type="molecule type" value="Genomic_DNA"/>
</dbReference>
<dbReference type="Proteomes" id="UP000290288">
    <property type="component" value="Unassembled WGS sequence"/>
</dbReference>
<dbReference type="AlphaFoldDB" id="A0A4Q2DJG0"/>
<protein>
    <submittedName>
        <fullName evidence="2">Uncharacterized protein</fullName>
    </submittedName>
</protein>
<keyword evidence="3" id="KW-1185">Reference proteome</keyword>
<proteinExistence type="predicted"/>
<gene>
    <name evidence="2" type="ORF">EST38_g6903</name>
</gene>
<evidence type="ECO:0000313" key="3">
    <source>
        <dbReference type="Proteomes" id="UP000290288"/>
    </source>
</evidence>
<feature type="compositionally biased region" description="Low complexity" evidence="1">
    <location>
        <begin position="80"/>
        <end position="91"/>
    </location>
</feature>